<evidence type="ECO:0000313" key="2">
    <source>
        <dbReference type="Proteomes" id="UP001412239"/>
    </source>
</evidence>
<evidence type="ECO:0008006" key="3">
    <source>
        <dbReference type="Google" id="ProtNLM"/>
    </source>
</evidence>
<evidence type="ECO:0000313" key="1">
    <source>
        <dbReference type="EMBL" id="CUS07837.1"/>
    </source>
</evidence>
<name>A0A292PMX2_9PEZI</name>
<dbReference type="Proteomes" id="UP001412239">
    <property type="component" value="Unassembled WGS sequence"/>
</dbReference>
<proteinExistence type="predicted"/>
<dbReference type="AlphaFoldDB" id="A0A292PMX2"/>
<dbReference type="EMBL" id="LN891173">
    <property type="protein sequence ID" value="CUS07837.1"/>
    <property type="molecule type" value="Genomic_DNA"/>
</dbReference>
<dbReference type="InterPro" id="IPR009057">
    <property type="entry name" value="Homeodomain-like_sf"/>
</dbReference>
<keyword evidence="2" id="KW-1185">Reference proteome</keyword>
<sequence>MTFYPELETHFSHKDGSELIPYERGILVGMKRKRATFEEISKETGVSRRTIQKVIKRARTDHGYQGRSLVGGRGRPKKLSKDKENAVRDMACKHPEYRHEQLVNAVAPEKQLSTRTIRHCLKKAGIRKWMAKKRSMLTEFDACGWLEFA</sequence>
<organism evidence="1 2">
    <name type="scientific">Tuber aestivum</name>
    <name type="common">summer truffle</name>
    <dbReference type="NCBI Taxonomy" id="59557"/>
    <lineage>
        <taxon>Eukaryota</taxon>
        <taxon>Fungi</taxon>
        <taxon>Dikarya</taxon>
        <taxon>Ascomycota</taxon>
        <taxon>Pezizomycotina</taxon>
        <taxon>Pezizomycetes</taxon>
        <taxon>Pezizales</taxon>
        <taxon>Tuberaceae</taxon>
        <taxon>Tuber</taxon>
    </lineage>
</organism>
<protein>
    <recommendedName>
        <fullName evidence="3">Transposase Tc1-like domain-containing protein</fullName>
    </recommendedName>
</protein>
<dbReference type="SUPFAM" id="SSF46689">
    <property type="entry name" value="Homeodomain-like"/>
    <property type="match status" value="1"/>
</dbReference>
<gene>
    <name evidence="1" type="ORF">GSTUAT00008087001</name>
</gene>
<reference evidence="1" key="1">
    <citation type="submission" date="2015-10" db="EMBL/GenBank/DDBJ databases">
        <authorList>
            <person name="Regsiter A."/>
            <person name="william w."/>
        </authorList>
    </citation>
    <scope>NUCLEOTIDE SEQUENCE</scope>
    <source>
        <strain evidence="1">Montdore</strain>
    </source>
</reference>
<accession>A0A292PMX2</accession>